<feature type="compositionally biased region" description="Basic and acidic residues" evidence="1">
    <location>
        <begin position="8"/>
        <end position="37"/>
    </location>
</feature>
<feature type="compositionally biased region" description="Basic and acidic residues" evidence="1">
    <location>
        <begin position="71"/>
        <end position="95"/>
    </location>
</feature>
<feature type="compositionally biased region" description="Basic and acidic residues" evidence="1">
    <location>
        <begin position="46"/>
        <end position="64"/>
    </location>
</feature>
<accession>A0A3N6MF85</accession>
<organism evidence="2 3">
    <name type="scientific">Natrarchaeobius chitinivorans</name>
    <dbReference type="NCBI Taxonomy" id="1679083"/>
    <lineage>
        <taxon>Archaea</taxon>
        <taxon>Methanobacteriati</taxon>
        <taxon>Methanobacteriota</taxon>
        <taxon>Stenosarchaea group</taxon>
        <taxon>Halobacteria</taxon>
        <taxon>Halobacteriales</taxon>
        <taxon>Natrialbaceae</taxon>
        <taxon>Natrarchaeobius</taxon>
    </lineage>
</organism>
<evidence type="ECO:0000256" key="1">
    <source>
        <dbReference type="SAM" id="MobiDB-lite"/>
    </source>
</evidence>
<gene>
    <name evidence="2" type="ORF">EA473_16235</name>
</gene>
<dbReference type="AlphaFoldDB" id="A0A3N6MF85"/>
<keyword evidence="3" id="KW-1185">Reference proteome</keyword>
<feature type="compositionally biased region" description="Gly residues" evidence="1">
    <location>
        <begin position="100"/>
        <end position="112"/>
    </location>
</feature>
<proteinExistence type="predicted"/>
<reference evidence="2 3" key="1">
    <citation type="submission" date="2018-10" db="EMBL/GenBank/DDBJ databases">
        <title>Natrarchaeobius chitinivorans gen. nov., sp. nov., and Natrarchaeobius haloalkaliphilus sp. nov., alkaliphilic, chitin-utilizing haloarchaea from hypersaline alkaline lakes.</title>
        <authorList>
            <person name="Sorokin D.Y."/>
            <person name="Elcheninov A.G."/>
            <person name="Kostrikina N.A."/>
            <person name="Bale N.J."/>
            <person name="Sinninghe Damste J.S."/>
            <person name="Khijniak T.V."/>
            <person name="Kublanov I.V."/>
            <person name="Toshchakov S.V."/>
        </authorList>
    </citation>
    <scope>NUCLEOTIDE SEQUENCE [LARGE SCALE GENOMIC DNA]</scope>
    <source>
        <strain evidence="2 3">AArcht4T</strain>
    </source>
</reference>
<sequence length="144" mass="15579">MPPEQSEEERRFHPGKDGGSDLDSRLEIRNERCREDELSASGEGGDSDRIPALEPPDRTRRTQESGEDERESQRGSRSEGTDRATENRTDVDAGDRVGPAGSGSVGRTGSVGGRIRRAWLFRDATAAVSAGPGYLIDPPRGSRA</sequence>
<comment type="caution">
    <text evidence="2">The sequence shown here is derived from an EMBL/GenBank/DDBJ whole genome shotgun (WGS) entry which is preliminary data.</text>
</comment>
<evidence type="ECO:0000313" key="3">
    <source>
        <dbReference type="Proteomes" id="UP000282323"/>
    </source>
</evidence>
<dbReference type="EMBL" id="REGA01000015">
    <property type="protein sequence ID" value="RQG92556.1"/>
    <property type="molecule type" value="Genomic_DNA"/>
</dbReference>
<dbReference type="Proteomes" id="UP000282323">
    <property type="component" value="Unassembled WGS sequence"/>
</dbReference>
<evidence type="ECO:0000313" key="2">
    <source>
        <dbReference type="EMBL" id="RQG92556.1"/>
    </source>
</evidence>
<name>A0A3N6MF85_NATCH</name>
<protein>
    <submittedName>
        <fullName evidence="2">Uncharacterized protein</fullName>
    </submittedName>
</protein>
<feature type="region of interest" description="Disordered" evidence="1">
    <location>
        <begin position="1"/>
        <end position="115"/>
    </location>
</feature>